<keyword evidence="3" id="KW-0813">Transport</keyword>
<comment type="caution">
    <text evidence="9">The sequence shown here is derived from an EMBL/GenBank/DDBJ whole genome shotgun (WGS) entry which is preliminary data.</text>
</comment>
<dbReference type="PANTHER" id="PTHR30026">
    <property type="entry name" value="OUTER MEMBRANE PROTEIN TOLC"/>
    <property type="match status" value="1"/>
</dbReference>
<dbReference type="EMBL" id="JBCGDP010000016">
    <property type="protein sequence ID" value="MEM0577836.1"/>
    <property type="molecule type" value="Genomic_DNA"/>
</dbReference>
<dbReference type="InterPro" id="IPR051906">
    <property type="entry name" value="TolC-like"/>
</dbReference>
<dbReference type="SUPFAM" id="SSF56954">
    <property type="entry name" value="Outer membrane efflux proteins (OEP)"/>
    <property type="match status" value="1"/>
</dbReference>
<dbReference type="PANTHER" id="PTHR30026:SF20">
    <property type="entry name" value="OUTER MEMBRANE PROTEIN TOLC"/>
    <property type="match status" value="1"/>
</dbReference>
<evidence type="ECO:0000256" key="2">
    <source>
        <dbReference type="ARBA" id="ARBA00007613"/>
    </source>
</evidence>
<evidence type="ECO:0000256" key="4">
    <source>
        <dbReference type="ARBA" id="ARBA00022452"/>
    </source>
</evidence>
<gene>
    <name evidence="9" type="ORF">WFZ86_15120</name>
</gene>
<comment type="subcellular location">
    <subcellularLocation>
        <location evidence="1">Cell outer membrane</location>
    </subcellularLocation>
</comment>
<evidence type="ECO:0000256" key="6">
    <source>
        <dbReference type="ARBA" id="ARBA00023136"/>
    </source>
</evidence>
<comment type="similarity">
    <text evidence="2">Belongs to the outer membrane factor (OMF) (TC 1.B.17) family.</text>
</comment>
<evidence type="ECO:0000256" key="5">
    <source>
        <dbReference type="ARBA" id="ARBA00022692"/>
    </source>
</evidence>
<keyword evidence="7" id="KW-0998">Cell outer membrane</keyword>
<evidence type="ECO:0000256" key="7">
    <source>
        <dbReference type="ARBA" id="ARBA00023237"/>
    </source>
</evidence>
<keyword evidence="5" id="KW-0812">Transmembrane</keyword>
<evidence type="ECO:0000256" key="3">
    <source>
        <dbReference type="ARBA" id="ARBA00022448"/>
    </source>
</evidence>
<accession>A0ABU9NU78</accession>
<reference evidence="9 10" key="1">
    <citation type="submission" date="2024-03" db="EMBL/GenBank/DDBJ databases">
        <title>Two novel species of the genus Flavobacterium exhibiting potentially degradation of complex polysaccharides.</title>
        <authorList>
            <person name="Lian X."/>
        </authorList>
    </citation>
    <scope>NUCLEOTIDE SEQUENCE [LARGE SCALE GENOMIC DNA]</scope>
    <source>
        <strain evidence="9 10">N6</strain>
    </source>
</reference>
<sequence length="445" mass="51578">MKKTLILMAILLGYYGYSQSKLDGYIETGLKNNEIIKQHNFDINKSLYALKEAHSLFYPSVSLNTNYTKADGGRTIDIPIGDMLNPVYSTLNQMTNSNAFPTLQNQSVLINPDNFYDAKIHTTMPLLNFEIIYNKRIKTQQSSLQKIELEIYKRELVKEIKIAYYKYLQSIEGIKIYEDALKLVKENQRVNQSLFKNDKINRTAVLRSDNEVIRIEANLEIAKQTSNNAKAYFNFLLNQKLDSEIEVDSENELLPNAMVNENTQNREELSKLSIVKELNGNVNKLTQSYWFPKLSAFTDFGFQDFDFEINKDSRYYFAGVALEWNIFSGNKNKFKLKQVEEDTKKINSQIDNVKQQLLLQFQVTQNNLKSALEQFNANKNQKESAKKYNDDITKLYKEGQAIYIELLDAQNQWVNAQLNTNIALYNSWIAFAELERANATFTLNN</sequence>
<evidence type="ECO:0000256" key="8">
    <source>
        <dbReference type="SAM" id="Coils"/>
    </source>
</evidence>
<keyword evidence="4" id="KW-1134">Transmembrane beta strand</keyword>
<dbReference type="RefSeq" id="WP_342692705.1">
    <property type="nucleotide sequence ID" value="NZ_JBCGDP010000016.1"/>
</dbReference>
<keyword evidence="10" id="KW-1185">Reference proteome</keyword>
<feature type="coiled-coil region" evidence="8">
    <location>
        <begin position="336"/>
        <end position="398"/>
    </location>
</feature>
<evidence type="ECO:0000256" key="1">
    <source>
        <dbReference type="ARBA" id="ARBA00004442"/>
    </source>
</evidence>
<dbReference type="Pfam" id="PF02321">
    <property type="entry name" value="OEP"/>
    <property type="match status" value="1"/>
</dbReference>
<evidence type="ECO:0000313" key="10">
    <source>
        <dbReference type="Proteomes" id="UP001468798"/>
    </source>
</evidence>
<evidence type="ECO:0000313" key="9">
    <source>
        <dbReference type="EMBL" id="MEM0577836.1"/>
    </source>
</evidence>
<name>A0ABU9NU78_9FLAO</name>
<organism evidence="9 10">
    <name type="scientific">Flavobacterium polysaccharolyticum</name>
    <dbReference type="NCBI Taxonomy" id="3133148"/>
    <lineage>
        <taxon>Bacteria</taxon>
        <taxon>Pseudomonadati</taxon>
        <taxon>Bacteroidota</taxon>
        <taxon>Flavobacteriia</taxon>
        <taxon>Flavobacteriales</taxon>
        <taxon>Flavobacteriaceae</taxon>
        <taxon>Flavobacterium</taxon>
    </lineage>
</organism>
<proteinExistence type="inferred from homology"/>
<keyword evidence="6" id="KW-0472">Membrane</keyword>
<keyword evidence="8" id="KW-0175">Coiled coil</keyword>
<dbReference type="InterPro" id="IPR003423">
    <property type="entry name" value="OMP_efflux"/>
</dbReference>
<dbReference type="Proteomes" id="UP001468798">
    <property type="component" value="Unassembled WGS sequence"/>
</dbReference>
<protein>
    <submittedName>
        <fullName evidence="9">TolC family protein</fullName>
    </submittedName>
</protein>
<dbReference type="Gene3D" id="1.20.1600.10">
    <property type="entry name" value="Outer membrane efflux proteins (OEP)"/>
    <property type="match status" value="1"/>
</dbReference>